<gene>
    <name evidence="8" type="ORF">A2960_01840</name>
</gene>
<dbReference type="EMBL" id="MFJR01000007">
    <property type="protein sequence ID" value="OGG26880.1"/>
    <property type="molecule type" value="Genomic_DNA"/>
</dbReference>
<accession>A0A1F6AQA6</accession>
<keyword evidence="2" id="KW-0324">Glycolysis</keyword>
<proteinExistence type="inferred from homology"/>
<dbReference type="PIRSF" id="PIRSF000709">
    <property type="entry name" value="6PFK_2-Ptase"/>
    <property type="match status" value="1"/>
</dbReference>
<dbReference type="PANTHER" id="PTHR11931">
    <property type="entry name" value="PHOSPHOGLYCERATE MUTASE"/>
    <property type="match status" value="1"/>
</dbReference>
<feature type="binding site" evidence="5">
    <location>
        <begin position="8"/>
        <end position="15"/>
    </location>
    <ligand>
        <name>substrate</name>
    </ligand>
</feature>
<feature type="binding site" evidence="5">
    <location>
        <position position="96"/>
    </location>
    <ligand>
        <name>substrate</name>
    </ligand>
</feature>
<dbReference type="CDD" id="cd07067">
    <property type="entry name" value="HP_PGM_like"/>
    <property type="match status" value="1"/>
</dbReference>
<feature type="active site" description="Proton donor/acceptor" evidence="4">
    <location>
        <position position="85"/>
    </location>
</feature>
<feature type="binding site" evidence="5">
    <location>
        <begin position="85"/>
        <end position="88"/>
    </location>
    <ligand>
        <name>substrate</name>
    </ligand>
</feature>
<comment type="catalytic activity">
    <reaction evidence="7">
        <text>(2R)-2-phosphoglycerate = (2R)-3-phosphoglycerate</text>
        <dbReference type="Rhea" id="RHEA:15901"/>
        <dbReference type="ChEBI" id="CHEBI:58272"/>
        <dbReference type="ChEBI" id="CHEBI:58289"/>
        <dbReference type="EC" id="5.4.2.11"/>
    </reaction>
</comment>
<evidence type="ECO:0000256" key="3">
    <source>
        <dbReference type="ARBA" id="ARBA00023235"/>
    </source>
</evidence>
<comment type="function">
    <text evidence="7">Catalyzes the interconversion of 2-phosphoglycerate and 3-phosphoglycerate.</text>
</comment>
<dbReference type="SMART" id="SM00855">
    <property type="entry name" value="PGAM"/>
    <property type="match status" value="1"/>
</dbReference>
<comment type="caution">
    <text evidence="8">The sequence shown here is derived from an EMBL/GenBank/DDBJ whole genome shotgun (WGS) entry which is preliminary data.</text>
</comment>
<sequence length="210" mass="24392">MGKLVLIRHGESVWNKKGWWTGWHDVPLSEKGKTEAKTAAATLKGMVFHHTFTSDLVRAWETLEIIKRELKITDLPTVRHPALKERNYGHYAGKSKWQIQKKLGEKEFNRIRRGWNTPIKNGETLMNVFERVKPYFDENIYPHLRLGKNVLLVAHGNSIRALIKHLEGVSDRDIEEVEIKTGEVLLYDLDQWGRVISSEKRFTNQKAGKQ</sequence>
<dbReference type="PROSITE" id="PS00175">
    <property type="entry name" value="PG_MUTASE"/>
    <property type="match status" value="1"/>
</dbReference>
<evidence type="ECO:0000256" key="1">
    <source>
        <dbReference type="ARBA" id="ARBA00006717"/>
    </source>
</evidence>
<dbReference type="Pfam" id="PF00300">
    <property type="entry name" value="His_Phos_1"/>
    <property type="match status" value="1"/>
</dbReference>
<comment type="pathway">
    <text evidence="7">Carbohydrate degradation; glycolysis; pyruvate from D-glyceraldehyde 3-phosphate: step 3/5.</text>
</comment>
<comment type="similarity">
    <text evidence="1">Belongs to the phosphoglycerate mutase family. BPG-dependent PGAM subfamily.</text>
</comment>
<keyword evidence="3" id="KW-0413">Isomerase</keyword>
<protein>
    <recommendedName>
        <fullName evidence="7">2,3-bisphosphoglycerate-dependent phosphoglycerate mutase</fullName>
        <ecNumber evidence="7">5.4.2.11</ecNumber>
    </recommendedName>
</protein>
<dbReference type="Gene3D" id="3.40.50.1240">
    <property type="entry name" value="Phosphoglycerate mutase-like"/>
    <property type="match status" value="1"/>
</dbReference>
<feature type="binding site" evidence="5">
    <location>
        <begin position="21"/>
        <end position="22"/>
    </location>
    <ligand>
        <name>substrate</name>
    </ligand>
</feature>
<dbReference type="EC" id="5.4.2.11" evidence="7"/>
<evidence type="ECO:0000256" key="7">
    <source>
        <dbReference type="RuleBase" id="RU004512"/>
    </source>
</evidence>
<dbReference type="NCBIfam" id="TIGR01258">
    <property type="entry name" value="pgm_1"/>
    <property type="match status" value="1"/>
</dbReference>
<name>A0A1F6AQA6_9BACT</name>
<dbReference type="UniPathway" id="UPA00109">
    <property type="reaction ID" value="UER00186"/>
</dbReference>
<dbReference type="InterPro" id="IPR013078">
    <property type="entry name" value="His_Pase_superF_clade-1"/>
</dbReference>
<feature type="binding site" evidence="5">
    <location>
        <begin position="112"/>
        <end position="113"/>
    </location>
    <ligand>
        <name>substrate</name>
    </ligand>
</feature>
<evidence type="ECO:0000256" key="5">
    <source>
        <dbReference type="PIRSR" id="PIRSR613078-2"/>
    </source>
</evidence>
<evidence type="ECO:0000256" key="6">
    <source>
        <dbReference type="PIRSR" id="PIRSR613078-3"/>
    </source>
</evidence>
<dbReference type="InterPro" id="IPR005952">
    <property type="entry name" value="Phosphogly_mut1"/>
</dbReference>
<dbReference type="GO" id="GO:0004619">
    <property type="term" value="F:phosphoglycerate mutase activity"/>
    <property type="evidence" value="ECO:0007669"/>
    <property type="project" value="UniProtKB-EC"/>
</dbReference>
<feature type="binding site" evidence="5">
    <location>
        <begin position="156"/>
        <end position="157"/>
    </location>
    <ligand>
        <name>substrate</name>
    </ligand>
</feature>
<feature type="site" description="Transition state stabilizer" evidence="6">
    <location>
        <position position="155"/>
    </location>
</feature>
<dbReference type="InterPro" id="IPR001345">
    <property type="entry name" value="PG/BPGM_mutase_AS"/>
</dbReference>
<organism evidence="8 9">
    <name type="scientific">Candidatus Gottesmanbacteria bacterium RIFCSPLOWO2_01_FULL_39_12b</name>
    <dbReference type="NCBI Taxonomy" id="1798388"/>
    <lineage>
        <taxon>Bacteria</taxon>
        <taxon>Candidatus Gottesmaniibacteriota</taxon>
    </lineage>
</organism>
<evidence type="ECO:0000256" key="4">
    <source>
        <dbReference type="PIRSR" id="PIRSR613078-1"/>
    </source>
</evidence>
<dbReference type="Proteomes" id="UP000176609">
    <property type="component" value="Unassembled WGS sequence"/>
</dbReference>
<evidence type="ECO:0000256" key="2">
    <source>
        <dbReference type="ARBA" id="ARBA00023152"/>
    </source>
</evidence>
<dbReference type="GO" id="GO:0006096">
    <property type="term" value="P:glycolytic process"/>
    <property type="evidence" value="ECO:0007669"/>
    <property type="project" value="UniProtKB-UniPathway"/>
</dbReference>
<dbReference type="InterPro" id="IPR029033">
    <property type="entry name" value="His_PPase_superfam"/>
</dbReference>
<reference evidence="8 9" key="1">
    <citation type="journal article" date="2016" name="Nat. Commun.">
        <title>Thousands of microbial genomes shed light on interconnected biogeochemical processes in an aquifer system.</title>
        <authorList>
            <person name="Anantharaman K."/>
            <person name="Brown C.T."/>
            <person name="Hug L.A."/>
            <person name="Sharon I."/>
            <person name="Castelle C.J."/>
            <person name="Probst A.J."/>
            <person name="Thomas B.C."/>
            <person name="Singh A."/>
            <person name="Wilkins M.J."/>
            <person name="Karaoz U."/>
            <person name="Brodie E.L."/>
            <person name="Williams K.H."/>
            <person name="Hubbard S.S."/>
            <person name="Banfield J.F."/>
        </authorList>
    </citation>
    <scope>NUCLEOTIDE SEQUENCE [LARGE SCALE GENOMIC DNA]</scope>
</reference>
<evidence type="ECO:0000313" key="8">
    <source>
        <dbReference type="EMBL" id="OGG26880.1"/>
    </source>
</evidence>
<feature type="binding site" evidence="5">
    <location>
        <position position="58"/>
    </location>
    <ligand>
        <name>substrate</name>
    </ligand>
</feature>
<feature type="active site" description="Tele-phosphohistidine intermediate" evidence="4">
    <location>
        <position position="9"/>
    </location>
</feature>
<evidence type="ECO:0000313" key="9">
    <source>
        <dbReference type="Proteomes" id="UP000176609"/>
    </source>
</evidence>
<dbReference type="SUPFAM" id="SSF53254">
    <property type="entry name" value="Phosphoglycerate mutase-like"/>
    <property type="match status" value="1"/>
</dbReference>
<dbReference type="AlphaFoldDB" id="A0A1F6AQA6"/>